<dbReference type="Gene3D" id="3.40.50.1820">
    <property type="entry name" value="alpha/beta hydrolase"/>
    <property type="match status" value="1"/>
</dbReference>
<comment type="caution">
    <text evidence="2">The sequence shown here is derived from an EMBL/GenBank/DDBJ whole genome shotgun (WGS) entry which is preliminary data.</text>
</comment>
<evidence type="ECO:0000313" key="2">
    <source>
        <dbReference type="EMBL" id="MCZ4551804.1"/>
    </source>
</evidence>
<dbReference type="GO" id="GO:0016787">
    <property type="term" value="F:hydrolase activity"/>
    <property type="evidence" value="ECO:0007669"/>
    <property type="project" value="UniProtKB-KW"/>
</dbReference>
<keyword evidence="2" id="KW-0378">Hydrolase</keyword>
<evidence type="ECO:0000313" key="3">
    <source>
        <dbReference type="Proteomes" id="UP001067235"/>
    </source>
</evidence>
<gene>
    <name evidence="2" type="ORF">O4213_17575</name>
</gene>
<feature type="chain" id="PRO_5045447342" evidence="1">
    <location>
        <begin position="28"/>
        <end position="348"/>
    </location>
</feature>
<dbReference type="PANTHER" id="PTHR48098:SF1">
    <property type="entry name" value="DIACYLGLYCEROL ACYLTRANSFERASE_MYCOLYLTRANSFERASE AG85A"/>
    <property type="match status" value="1"/>
</dbReference>
<organism evidence="2 3">
    <name type="scientific">Gordonia rubripertincta</name>
    <name type="common">Rhodococcus corallinus</name>
    <dbReference type="NCBI Taxonomy" id="36822"/>
    <lineage>
        <taxon>Bacteria</taxon>
        <taxon>Bacillati</taxon>
        <taxon>Actinomycetota</taxon>
        <taxon>Actinomycetes</taxon>
        <taxon>Mycobacteriales</taxon>
        <taxon>Gordoniaceae</taxon>
        <taxon>Gordonia</taxon>
    </lineage>
</organism>
<dbReference type="InterPro" id="IPR029058">
    <property type="entry name" value="AB_hydrolase_fold"/>
</dbReference>
<name>A0ABT4MXS3_GORRU</name>
<protein>
    <submittedName>
        <fullName evidence="2">Alpha/beta hydrolase family protein</fullName>
    </submittedName>
</protein>
<evidence type="ECO:0000256" key="1">
    <source>
        <dbReference type="SAM" id="SignalP"/>
    </source>
</evidence>
<proteinExistence type="predicted"/>
<dbReference type="Proteomes" id="UP001067235">
    <property type="component" value="Unassembled WGS sequence"/>
</dbReference>
<dbReference type="PANTHER" id="PTHR48098">
    <property type="entry name" value="ENTEROCHELIN ESTERASE-RELATED"/>
    <property type="match status" value="1"/>
</dbReference>
<dbReference type="RefSeq" id="WP_301572703.1">
    <property type="nucleotide sequence ID" value="NZ_JAPWIE010000005.1"/>
</dbReference>
<keyword evidence="3" id="KW-1185">Reference proteome</keyword>
<dbReference type="SUPFAM" id="SSF53474">
    <property type="entry name" value="alpha/beta-Hydrolases"/>
    <property type="match status" value="1"/>
</dbReference>
<dbReference type="Pfam" id="PF00756">
    <property type="entry name" value="Esterase"/>
    <property type="match status" value="1"/>
</dbReference>
<feature type="signal peptide" evidence="1">
    <location>
        <begin position="1"/>
        <end position="27"/>
    </location>
</feature>
<reference evidence="2" key="1">
    <citation type="submission" date="2022-12" db="EMBL/GenBank/DDBJ databases">
        <authorList>
            <person name="Krivoruchko A.V."/>
            <person name="Elkin A."/>
        </authorList>
    </citation>
    <scope>NUCLEOTIDE SEQUENCE</scope>
    <source>
        <strain evidence="2">IEGM 1388</strain>
    </source>
</reference>
<dbReference type="InterPro" id="IPR050583">
    <property type="entry name" value="Mycobacterial_A85_antigen"/>
</dbReference>
<keyword evidence="1" id="KW-0732">Signal</keyword>
<dbReference type="InterPro" id="IPR000801">
    <property type="entry name" value="Esterase-like"/>
</dbReference>
<sequence length="348" mass="36995">MKKVIRIAICSALAATCVAVGAPTVGAAPVAPDSSATSSGDIGYWDQQLAQRDRSILNRAAVGTERESVVQVYSSAMKRSVPVHIRRPKDTATPAPVLYLLDGGARYASTDIAQYLDDDHVNIVSPAGGINAYWTDWKSPDPDVGVAKWETFMTKELPPVIDDMLGTTGRNAVAGMSRVGTSALQLAIAKPGLYDGVAAYSACANVSDPVGQALIRITMNHVGVGNPENMYGPSNDPEWAAHDPWVHAERLRGTAVFLSAGSGLPGQYDRLNDSYIGGDIAKLADQIIAGGAIEAVTNGCTRAFAIRLTALGMRPTTHFRLTGTHAWSYWNDDFHASWPMLSRSLGLG</sequence>
<dbReference type="EMBL" id="JAPWIE010000005">
    <property type="protein sequence ID" value="MCZ4551804.1"/>
    <property type="molecule type" value="Genomic_DNA"/>
</dbReference>
<accession>A0ABT4MXS3</accession>